<dbReference type="RefSeq" id="WP_121679622.1">
    <property type="nucleotide sequence ID" value="NZ_RCVZ01000003.1"/>
</dbReference>
<dbReference type="GO" id="GO:0022857">
    <property type="term" value="F:transmembrane transporter activity"/>
    <property type="evidence" value="ECO:0007669"/>
    <property type="project" value="InterPro"/>
</dbReference>
<dbReference type="Proteomes" id="UP000276770">
    <property type="component" value="Unassembled WGS sequence"/>
</dbReference>
<keyword evidence="2" id="KW-1003">Cell membrane</keyword>
<feature type="transmembrane region" description="Helical" evidence="6">
    <location>
        <begin position="414"/>
        <end position="430"/>
    </location>
</feature>
<dbReference type="GO" id="GO:0005886">
    <property type="term" value="C:plasma membrane"/>
    <property type="evidence" value="ECO:0007669"/>
    <property type="project" value="UniProtKB-SubCell"/>
</dbReference>
<accession>A0A3L7K3L3</accession>
<feature type="transmembrane region" description="Helical" evidence="6">
    <location>
        <begin position="39"/>
        <end position="63"/>
    </location>
</feature>
<feature type="transmembrane region" description="Helical" evidence="6">
    <location>
        <begin position="6"/>
        <end position="27"/>
    </location>
</feature>
<keyword evidence="3 6" id="KW-0812">Transmembrane</keyword>
<dbReference type="EMBL" id="RCVZ01000003">
    <property type="protein sequence ID" value="RLQ96601.1"/>
    <property type="molecule type" value="Genomic_DNA"/>
</dbReference>
<protein>
    <submittedName>
        <fullName evidence="7">Amino acid permease</fullName>
    </submittedName>
</protein>
<evidence type="ECO:0000256" key="3">
    <source>
        <dbReference type="ARBA" id="ARBA00022692"/>
    </source>
</evidence>
<evidence type="ECO:0000256" key="2">
    <source>
        <dbReference type="ARBA" id="ARBA00022475"/>
    </source>
</evidence>
<dbReference type="PANTHER" id="PTHR42770">
    <property type="entry name" value="AMINO ACID TRANSPORTER-RELATED"/>
    <property type="match status" value="1"/>
</dbReference>
<feature type="transmembrane region" description="Helical" evidence="6">
    <location>
        <begin position="352"/>
        <end position="371"/>
    </location>
</feature>
<evidence type="ECO:0000256" key="6">
    <source>
        <dbReference type="SAM" id="Phobius"/>
    </source>
</evidence>
<keyword evidence="4 6" id="KW-1133">Transmembrane helix</keyword>
<evidence type="ECO:0000313" key="7">
    <source>
        <dbReference type="EMBL" id="RLQ96601.1"/>
    </source>
</evidence>
<feature type="transmembrane region" description="Helical" evidence="6">
    <location>
        <begin position="254"/>
        <end position="275"/>
    </location>
</feature>
<evidence type="ECO:0000256" key="1">
    <source>
        <dbReference type="ARBA" id="ARBA00004651"/>
    </source>
</evidence>
<feature type="transmembrane region" description="Helical" evidence="6">
    <location>
        <begin position="442"/>
        <end position="459"/>
    </location>
</feature>
<organism evidence="7 8">
    <name type="scientific">Falsibacillus albus</name>
    <dbReference type="NCBI Taxonomy" id="2478915"/>
    <lineage>
        <taxon>Bacteria</taxon>
        <taxon>Bacillati</taxon>
        <taxon>Bacillota</taxon>
        <taxon>Bacilli</taxon>
        <taxon>Bacillales</taxon>
        <taxon>Bacillaceae</taxon>
        <taxon>Falsibacillus</taxon>
    </lineage>
</organism>
<feature type="transmembrane region" description="Helical" evidence="6">
    <location>
        <begin position="295"/>
        <end position="321"/>
    </location>
</feature>
<evidence type="ECO:0000256" key="4">
    <source>
        <dbReference type="ARBA" id="ARBA00022989"/>
    </source>
</evidence>
<reference evidence="7 8" key="1">
    <citation type="submission" date="2018-10" db="EMBL/GenBank/DDBJ databases">
        <title>Falsibacillus sp. genome draft.</title>
        <authorList>
            <person name="Shi S."/>
        </authorList>
    </citation>
    <scope>NUCLEOTIDE SEQUENCE [LARGE SCALE GENOMIC DNA]</scope>
    <source>
        <strain evidence="7 8">GY 10110</strain>
    </source>
</reference>
<proteinExistence type="predicted"/>
<feature type="transmembrane region" description="Helical" evidence="6">
    <location>
        <begin position="107"/>
        <end position="124"/>
    </location>
</feature>
<dbReference type="PIRSF" id="PIRSF006060">
    <property type="entry name" value="AA_transporter"/>
    <property type="match status" value="1"/>
</dbReference>
<comment type="subcellular location">
    <subcellularLocation>
        <location evidence="1">Cell membrane</location>
        <topology evidence="1">Multi-pass membrane protein</topology>
    </subcellularLocation>
</comment>
<dbReference type="PANTHER" id="PTHR42770:SF14">
    <property type="entry name" value="ARGININE_ORNITHINE ANTIPORTER-RELATED"/>
    <property type="match status" value="1"/>
</dbReference>
<sequence length="465" mass="49941">MNNQKLGFWVLTALVVGNMVGSGIFMLPRSLAEVASPGGVILAWVLTGTGVLLIALVFGNLSIRKPEMTGGPQIYAKALFKPGSQASILCGYLVSWGYWVANFTGNVAIITTFTGYLSTFFPILTSKSDFFQIGGYTVHVGNFLTFVVCSALLWFLHFIILKGVEGAGRLNLVATVAKVAGFILFIVVTLFAFEKSNIFPLITPVHDKAGQTVSLMGQINGAAVATLWAFVGVESAVVFSSRAKNKSDIKKATITGLLIATFIYLGITILVMGVLSHNQLIHSAKPLVDALSEAIGPSGAYILAALALISLFGATIGWILLSAEVPYQAEKQGLFIKIFGNTNKYGAPNTSLIITNAASQLFIFSTISSSISSAFDFVIFVATLAFLVPYLISTVYQLKLVLKGETYENQRKNRWVDGVIAGLATFYSLWVIKAGTADLKTFLFGVALLVFGIIFYPFVPKPGKE</sequence>
<keyword evidence="5 6" id="KW-0472">Membrane</keyword>
<feature type="transmembrane region" description="Helical" evidence="6">
    <location>
        <begin position="213"/>
        <end position="233"/>
    </location>
</feature>
<dbReference type="InterPro" id="IPR002293">
    <property type="entry name" value="AA/rel_permease1"/>
</dbReference>
<feature type="transmembrane region" description="Helical" evidence="6">
    <location>
        <begin position="377"/>
        <end position="402"/>
    </location>
</feature>
<dbReference type="InterPro" id="IPR050367">
    <property type="entry name" value="APC_superfamily"/>
</dbReference>
<dbReference type="Pfam" id="PF13520">
    <property type="entry name" value="AA_permease_2"/>
    <property type="match status" value="1"/>
</dbReference>
<feature type="transmembrane region" description="Helical" evidence="6">
    <location>
        <begin position="172"/>
        <end position="193"/>
    </location>
</feature>
<gene>
    <name evidence="7" type="ORF">D9X91_05705</name>
</gene>
<evidence type="ECO:0000256" key="5">
    <source>
        <dbReference type="ARBA" id="ARBA00023136"/>
    </source>
</evidence>
<comment type="caution">
    <text evidence="7">The sequence shown here is derived from an EMBL/GenBank/DDBJ whole genome shotgun (WGS) entry which is preliminary data.</text>
</comment>
<dbReference type="OrthoDB" id="9762947at2"/>
<feature type="transmembrane region" description="Helical" evidence="6">
    <location>
        <begin position="136"/>
        <end position="160"/>
    </location>
</feature>
<evidence type="ECO:0000313" key="8">
    <source>
        <dbReference type="Proteomes" id="UP000276770"/>
    </source>
</evidence>
<dbReference type="AlphaFoldDB" id="A0A3L7K3L3"/>
<keyword evidence="8" id="KW-1185">Reference proteome</keyword>
<name>A0A3L7K3L3_9BACI</name>
<dbReference type="Gene3D" id="1.20.1740.10">
    <property type="entry name" value="Amino acid/polyamine transporter I"/>
    <property type="match status" value="1"/>
</dbReference>